<sequence length="449" mass="49642">MPSHDAQASHLLSSRRTVALAIAISLTILSTFHLLSEAPLAFCLGLVAPFWPENATQGTIGSAANELVPSSANRSRTLGVASRIYVVSLPARTDRREQMDRLRASLDLEWAYVDAVDASHPEVFAILRQVRALREQIASVVLSRSDDPNPLAEPSEQIGMQHAPVFHWPDTMDELVQAPGPLQPSGADLWTVPSEPQFFDNSELPIVAELHPAHRLQSHSKAHAKKLNLNLACTHENRLLASFSASLPPQRILTPAKVACWHSHMQVIREIANSEDERPAIILEDDVDMEWDIQSRLEALWPALPVDWDIVYLGHCWSDESLNAALRTTSPPPSPDLASNLHPTHSSRSSLHPSVAPKCTHAYVLSRSGARRVLLHLRHPPFAYSRAIDQALAWLVRSGRVRAFSVVRSVVVQRKKVASDVMSGKGSKWREGLVDGVLAAEEMRETDYP</sequence>
<reference evidence="3 4" key="1">
    <citation type="submission" date="2019-02" db="EMBL/GenBank/DDBJ databases">
        <title>Genome sequencing of the rare red list fungi Dentipellis fragilis.</title>
        <authorList>
            <person name="Buettner E."/>
            <person name="Kellner H."/>
        </authorList>
    </citation>
    <scope>NUCLEOTIDE SEQUENCE [LARGE SCALE GENOMIC DNA]</scope>
    <source>
        <strain evidence="3 4">DSM 105465</strain>
    </source>
</reference>
<dbReference type="Proteomes" id="UP000298327">
    <property type="component" value="Unassembled WGS sequence"/>
</dbReference>
<evidence type="ECO:0000313" key="4">
    <source>
        <dbReference type="Proteomes" id="UP000298327"/>
    </source>
</evidence>
<feature type="compositionally biased region" description="Polar residues" evidence="1">
    <location>
        <begin position="341"/>
        <end position="352"/>
    </location>
</feature>
<protein>
    <recommendedName>
        <fullName evidence="2">Glycosyl transferase family 25 domain-containing protein</fullName>
    </recommendedName>
</protein>
<dbReference type="OrthoDB" id="47375at2759"/>
<name>A0A4Y9YCW8_9AGAM</name>
<gene>
    <name evidence="3" type="ORF">EVG20_g7840</name>
</gene>
<dbReference type="AlphaFoldDB" id="A0A4Y9YCW8"/>
<accession>A0A4Y9YCW8</accession>
<feature type="domain" description="Glycosyl transferase family 25" evidence="2">
    <location>
        <begin position="245"/>
        <end position="379"/>
    </location>
</feature>
<organism evidence="3 4">
    <name type="scientific">Dentipellis fragilis</name>
    <dbReference type="NCBI Taxonomy" id="205917"/>
    <lineage>
        <taxon>Eukaryota</taxon>
        <taxon>Fungi</taxon>
        <taxon>Dikarya</taxon>
        <taxon>Basidiomycota</taxon>
        <taxon>Agaricomycotina</taxon>
        <taxon>Agaricomycetes</taxon>
        <taxon>Russulales</taxon>
        <taxon>Hericiaceae</taxon>
        <taxon>Dentipellis</taxon>
    </lineage>
</organism>
<dbReference type="InterPro" id="IPR002654">
    <property type="entry name" value="Glyco_trans_25"/>
</dbReference>
<evidence type="ECO:0000256" key="1">
    <source>
        <dbReference type="SAM" id="MobiDB-lite"/>
    </source>
</evidence>
<evidence type="ECO:0000313" key="3">
    <source>
        <dbReference type="EMBL" id="TFY59301.1"/>
    </source>
</evidence>
<evidence type="ECO:0000259" key="2">
    <source>
        <dbReference type="Pfam" id="PF01755"/>
    </source>
</evidence>
<dbReference type="STRING" id="205917.A0A4Y9YCW8"/>
<feature type="region of interest" description="Disordered" evidence="1">
    <location>
        <begin position="328"/>
        <end position="354"/>
    </location>
</feature>
<proteinExistence type="predicted"/>
<dbReference type="Pfam" id="PF01755">
    <property type="entry name" value="Glyco_transf_25"/>
    <property type="match status" value="1"/>
</dbReference>
<keyword evidence="4" id="KW-1185">Reference proteome</keyword>
<comment type="caution">
    <text evidence="3">The sequence shown here is derived from an EMBL/GenBank/DDBJ whole genome shotgun (WGS) entry which is preliminary data.</text>
</comment>
<dbReference type="EMBL" id="SEOQ01000627">
    <property type="protein sequence ID" value="TFY59301.1"/>
    <property type="molecule type" value="Genomic_DNA"/>
</dbReference>